<feature type="region of interest" description="Disordered" evidence="1">
    <location>
        <begin position="182"/>
        <end position="204"/>
    </location>
</feature>
<dbReference type="InParanoid" id="A0A263D5U3"/>
<dbReference type="EMBL" id="NKYE01000005">
    <property type="protein sequence ID" value="OZM73408.1"/>
    <property type="molecule type" value="Genomic_DNA"/>
</dbReference>
<keyword evidence="2" id="KW-0732">Signal</keyword>
<feature type="signal peptide" evidence="2">
    <location>
        <begin position="1"/>
        <end position="20"/>
    </location>
</feature>
<evidence type="ECO:0000313" key="4">
    <source>
        <dbReference type="Proteomes" id="UP000242444"/>
    </source>
</evidence>
<evidence type="ECO:0008006" key="5">
    <source>
        <dbReference type="Google" id="ProtNLM"/>
    </source>
</evidence>
<accession>A0A263D5U3</accession>
<sequence length="204" mass="20532">MRRRLGFVTATGACLAVVLAGCSDDQPAAQAPPAPAPEQSPSAPASSSAAEAGGDDAEVWVNGFCGAVVNLADLKTMQAPDIQPNDFAGSKAALTDLLGGFEGSVTKTLDGLNALGPAPEPAGDDAKQALLDVFTPVRDQVTDAKTKIDSATEQNPQPMIEAVGGLQSLSGSLTKAQNPIEGIKGSPALNAAGQKAPNCQKLAK</sequence>
<dbReference type="Proteomes" id="UP000242444">
    <property type="component" value="Unassembled WGS sequence"/>
</dbReference>
<comment type="caution">
    <text evidence="3">The sequence shown here is derived from an EMBL/GenBank/DDBJ whole genome shotgun (WGS) entry which is preliminary data.</text>
</comment>
<dbReference type="PROSITE" id="PS51257">
    <property type="entry name" value="PROKAR_LIPOPROTEIN"/>
    <property type="match status" value="1"/>
</dbReference>
<evidence type="ECO:0000256" key="2">
    <source>
        <dbReference type="SAM" id="SignalP"/>
    </source>
</evidence>
<organism evidence="3 4">
    <name type="scientific">Amycolatopsis antarctica</name>
    <dbReference type="NCBI Taxonomy" id="1854586"/>
    <lineage>
        <taxon>Bacteria</taxon>
        <taxon>Bacillati</taxon>
        <taxon>Actinomycetota</taxon>
        <taxon>Actinomycetes</taxon>
        <taxon>Pseudonocardiales</taxon>
        <taxon>Pseudonocardiaceae</taxon>
        <taxon>Amycolatopsis</taxon>
    </lineage>
</organism>
<protein>
    <recommendedName>
        <fullName evidence="5">Small secreted protein</fullName>
    </recommendedName>
</protein>
<feature type="compositionally biased region" description="Low complexity" evidence="1">
    <location>
        <begin position="39"/>
        <end position="52"/>
    </location>
</feature>
<dbReference type="OrthoDB" id="3637233at2"/>
<keyword evidence="4" id="KW-1185">Reference proteome</keyword>
<name>A0A263D5U3_9PSEU</name>
<evidence type="ECO:0000313" key="3">
    <source>
        <dbReference type="EMBL" id="OZM73408.1"/>
    </source>
</evidence>
<feature type="region of interest" description="Disordered" evidence="1">
    <location>
        <begin position="26"/>
        <end position="53"/>
    </location>
</feature>
<proteinExistence type="predicted"/>
<gene>
    <name evidence="3" type="ORF">CFN78_11280</name>
</gene>
<dbReference type="AlphaFoldDB" id="A0A263D5U3"/>
<reference evidence="3 4" key="1">
    <citation type="submission" date="2017-07" db="EMBL/GenBank/DDBJ databases">
        <title>Amycolatopsis antarcticus sp. nov., isolated from the surface of an Antarcticus brown macroalga.</title>
        <authorList>
            <person name="Wang J."/>
            <person name="Leiva S."/>
            <person name="Huang J."/>
            <person name="Huang Y."/>
        </authorList>
    </citation>
    <scope>NUCLEOTIDE SEQUENCE [LARGE SCALE GENOMIC DNA]</scope>
    <source>
        <strain evidence="3 4">AU-G6</strain>
    </source>
</reference>
<feature type="chain" id="PRO_5039339407" description="Small secreted protein" evidence="2">
    <location>
        <begin position="21"/>
        <end position="204"/>
    </location>
</feature>
<dbReference type="RefSeq" id="WP_094862663.1">
    <property type="nucleotide sequence ID" value="NZ_NKYE01000005.1"/>
</dbReference>
<evidence type="ECO:0000256" key="1">
    <source>
        <dbReference type="SAM" id="MobiDB-lite"/>
    </source>
</evidence>